<dbReference type="EMBL" id="CAIIXF020000006">
    <property type="protein sequence ID" value="CAH1785792.1"/>
    <property type="molecule type" value="Genomic_DNA"/>
</dbReference>
<feature type="region of interest" description="Disordered" evidence="2">
    <location>
        <begin position="215"/>
        <end position="331"/>
    </location>
</feature>
<evidence type="ECO:0000256" key="1">
    <source>
        <dbReference type="SAM" id="Coils"/>
    </source>
</evidence>
<gene>
    <name evidence="3" type="ORF">OFUS_LOCUS11804</name>
</gene>
<feature type="region of interest" description="Disordered" evidence="2">
    <location>
        <begin position="119"/>
        <end position="159"/>
    </location>
</feature>
<keyword evidence="1" id="KW-0175">Coiled coil</keyword>
<dbReference type="AlphaFoldDB" id="A0A8J1XUV3"/>
<sequence length="548" mass="63038">MKHNGRQKVMTSQQKLMMSGESRGSLDMILEDEEELSKLLRGPNKSIHKLPANMSITDRVTLVRNTAEQKHLRLVSSHFKREMKKNMAAYRNKTDQLKEELYQFQNDLNQFHMDDSKDVRTNSNMADTPSRFYSSPYSRITPKTGTSSRNGLLKPKWNSSHNLLDSEMLKAVDERRNSTPLPENLMALPELKNHIQLSYIDRKNSVQNLSHILIPEEDKIDSDPPSFDSSMESDEQTLQSDIKPKQETMDYTEGKHHTDNTDKNTNNKTRNKSKGKRTNRKVKEPAESPDKMSYSPKNKNKSNKKVHFACDTSDGGYSSMSSSPKPTLEPQKPALKFPIILERTNSIIPPIMEKFCILGPSHKPNNIERQTSDKNLKRMKSRTKPNKTAITRKSSESKIEYKVYYKNPDKDISPVDKFREVAQKVMPQSRTNRDKMSMLDVVLAVKERLWENQRDLKFGESVPKANHGVLLTDFLLSKSADHERQENKMAVEGSSQKGVPGFSAERSGRRHPNVLLKNQLRKMARNRTMSEQIEAEQYRLENMDVTKS</sequence>
<feature type="compositionally biased region" description="Polar residues" evidence="2">
    <location>
        <begin position="121"/>
        <end position="150"/>
    </location>
</feature>
<feature type="coiled-coil region" evidence="1">
    <location>
        <begin position="80"/>
        <end position="107"/>
    </location>
</feature>
<comment type="caution">
    <text evidence="3">The sequence shown here is derived from an EMBL/GenBank/DDBJ whole genome shotgun (WGS) entry which is preliminary data.</text>
</comment>
<feature type="region of interest" description="Disordered" evidence="2">
    <location>
        <begin position="482"/>
        <end position="514"/>
    </location>
</feature>
<dbReference type="Proteomes" id="UP000749559">
    <property type="component" value="Unassembled WGS sequence"/>
</dbReference>
<feature type="compositionally biased region" description="Basic and acidic residues" evidence="2">
    <location>
        <begin position="242"/>
        <end position="262"/>
    </location>
</feature>
<keyword evidence="4" id="KW-1185">Reference proteome</keyword>
<reference evidence="3" key="1">
    <citation type="submission" date="2022-03" db="EMBL/GenBank/DDBJ databases">
        <authorList>
            <person name="Martin C."/>
        </authorList>
    </citation>
    <scope>NUCLEOTIDE SEQUENCE</scope>
</reference>
<evidence type="ECO:0000313" key="4">
    <source>
        <dbReference type="Proteomes" id="UP000749559"/>
    </source>
</evidence>
<name>A0A8J1XUV3_OWEFU</name>
<evidence type="ECO:0000313" key="3">
    <source>
        <dbReference type="EMBL" id="CAH1785792.1"/>
    </source>
</evidence>
<organism evidence="3 4">
    <name type="scientific">Owenia fusiformis</name>
    <name type="common">Polychaete worm</name>
    <dbReference type="NCBI Taxonomy" id="6347"/>
    <lineage>
        <taxon>Eukaryota</taxon>
        <taxon>Metazoa</taxon>
        <taxon>Spiralia</taxon>
        <taxon>Lophotrochozoa</taxon>
        <taxon>Annelida</taxon>
        <taxon>Polychaeta</taxon>
        <taxon>Sedentaria</taxon>
        <taxon>Canalipalpata</taxon>
        <taxon>Sabellida</taxon>
        <taxon>Oweniida</taxon>
        <taxon>Oweniidae</taxon>
        <taxon>Owenia</taxon>
    </lineage>
</organism>
<dbReference type="OrthoDB" id="3176171at2759"/>
<evidence type="ECO:0000256" key="2">
    <source>
        <dbReference type="SAM" id="MobiDB-lite"/>
    </source>
</evidence>
<feature type="compositionally biased region" description="Basic residues" evidence="2">
    <location>
        <begin position="298"/>
        <end position="307"/>
    </location>
</feature>
<feature type="compositionally biased region" description="Basic residues" evidence="2">
    <location>
        <begin position="269"/>
        <end position="280"/>
    </location>
</feature>
<feature type="compositionally biased region" description="Basic and acidic residues" evidence="2">
    <location>
        <begin position="281"/>
        <end position="290"/>
    </location>
</feature>
<accession>A0A8J1XUV3</accession>
<proteinExistence type="predicted"/>
<protein>
    <submittedName>
        <fullName evidence="3">Uncharacterized protein</fullName>
    </submittedName>
</protein>